<organism evidence="1 2">
    <name type="scientific">Blattamonas nauphoetae</name>
    <dbReference type="NCBI Taxonomy" id="2049346"/>
    <lineage>
        <taxon>Eukaryota</taxon>
        <taxon>Metamonada</taxon>
        <taxon>Preaxostyla</taxon>
        <taxon>Oxymonadida</taxon>
        <taxon>Blattamonas</taxon>
    </lineage>
</organism>
<protein>
    <submittedName>
        <fullName evidence="1">Uncharacterized protein</fullName>
    </submittedName>
</protein>
<gene>
    <name evidence="1" type="ORF">BLNAU_22815</name>
</gene>
<comment type="caution">
    <text evidence="1">The sequence shown here is derived from an EMBL/GenBank/DDBJ whole genome shotgun (WGS) entry which is preliminary data.</text>
</comment>
<reference evidence="1 2" key="1">
    <citation type="journal article" date="2022" name="bioRxiv">
        <title>Genomics of Preaxostyla Flagellates Illuminates Evolutionary Transitions and the Path Towards Mitochondrial Loss.</title>
        <authorList>
            <person name="Novak L.V.F."/>
            <person name="Treitli S.C."/>
            <person name="Pyrih J."/>
            <person name="Halakuc P."/>
            <person name="Pipaliya S.V."/>
            <person name="Vacek V."/>
            <person name="Brzon O."/>
            <person name="Soukal P."/>
            <person name="Eme L."/>
            <person name="Dacks J.B."/>
            <person name="Karnkowska A."/>
            <person name="Elias M."/>
            <person name="Hampl V."/>
        </authorList>
    </citation>
    <scope>NUCLEOTIDE SEQUENCE [LARGE SCALE GENOMIC DNA]</scope>
    <source>
        <strain evidence="1">NAU3</strain>
        <tissue evidence="1">Gut</tissue>
    </source>
</reference>
<sequence length="235" mass="27487">MCMLVRLLDLSSPQFRLELIEAQLIPQIIISLNPQSSVVRETLRMNASLLNLIASSLDLATQEELALLKIEPNREQQKVFQTVHNHVLVPSKGYILHLCEHHYSIEIWHTLYYFVRVLYRLLQISPYYQPTLDFVLDMPIILTIPSCLTFFDDDADMRFNLQFLDDARCKWNKQAENIRRSGTILLRSLRMEGLEDVSEQRLPNNLCQRNLVFSFFAPFSIGWSTMLGINVEKHY</sequence>
<keyword evidence="2" id="KW-1185">Reference proteome</keyword>
<accession>A0ABQ9WSI2</accession>
<proteinExistence type="predicted"/>
<evidence type="ECO:0000313" key="2">
    <source>
        <dbReference type="Proteomes" id="UP001281761"/>
    </source>
</evidence>
<name>A0ABQ9WSI2_9EUKA</name>
<evidence type="ECO:0000313" key="1">
    <source>
        <dbReference type="EMBL" id="KAK2942288.1"/>
    </source>
</evidence>
<dbReference type="Proteomes" id="UP001281761">
    <property type="component" value="Unassembled WGS sequence"/>
</dbReference>
<dbReference type="EMBL" id="JARBJD010000420">
    <property type="protein sequence ID" value="KAK2942288.1"/>
    <property type="molecule type" value="Genomic_DNA"/>
</dbReference>